<gene>
    <name evidence="1" type="ORF">J2Z80_002949</name>
</gene>
<evidence type="ECO:0000313" key="2">
    <source>
        <dbReference type="Proteomes" id="UP001166402"/>
    </source>
</evidence>
<accession>A0ABS4NIA1</accession>
<reference evidence="1" key="1">
    <citation type="submission" date="2021-03" db="EMBL/GenBank/DDBJ databases">
        <title>Genomic Encyclopedia of Type Strains, Phase IV (KMG-IV): sequencing the most valuable type-strain genomes for metagenomic binning, comparative biology and taxonomic classification.</title>
        <authorList>
            <person name="Goeker M."/>
        </authorList>
    </citation>
    <scope>NUCLEOTIDE SEQUENCE</scope>
    <source>
        <strain evidence="1">DSM 101588</strain>
    </source>
</reference>
<evidence type="ECO:0000313" key="1">
    <source>
        <dbReference type="EMBL" id="MBP2073397.1"/>
    </source>
</evidence>
<dbReference type="EMBL" id="JAGGLT010000048">
    <property type="protein sequence ID" value="MBP2073397.1"/>
    <property type="molecule type" value="Genomic_DNA"/>
</dbReference>
<protein>
    <submittedName>
        <fullName evidence="1">Uncharacterized protein</fullName>
    </submittedName>
</protein>
<feature type="non-terminal residue" evidence="1">
    <location>
        <position position="46"/>
    </location>
</feature>
<proteinExistence type="predicted"/>
<keyword evidence="2" id="KW-1185">Reference proteome</keyword>
<organism evidence="1 2">
    <name type="scientific">Thermoanaerobacterium butyriciformans</name>
    <dbReference type="NCBI Taxonomy" id="1702242"/>
    <lineage>
        <taxon>Bacteria</taxon>
        <taxon>Bacillati</taxon>
        <taxon>Bacillota</taxon>
        <taxon>Clostridia</taxon>
        <taxon>Thermoanaerobacterales</taxon>
        <taxon>Thermoanaerobacteraceae</taxon>
        <taxon>Thermoanaerobacterium</taxon>
    </lineage>
</organism>
<sequence>MLFADNDVIRLLIDVVKQIQTWYINTCRCESSGGKVPQNTRENNID</sequence>
<name>A0ABS4NIA1_9THEO</name>
<comment type="caution">
    <text evidence="1">The sequence shown here is derived from an EMBL/GenBank/DDBJ whole genome shotgun (WGS) entry which is preliminary data.</text>
</comment>
<dbReference type="Proteomes" id="UP001166402">
    <property type="component" value="Unassembled WGS sequence"/>
</dbReference>